<name>A0A7X0RQ51_9BACL</name>
<dbReference type="AlphaFoldDB" id="A0A7X0RQ51"/>
<comment type="caution">
    <text evidence="1">The sequence shown here is derived from an EMBL/GenBank/DDBJ whole genome shotgun (WGS) entry which is preliminary data.</text>
</comment>
<reference evidence="1 2" key="1">
    <citation type="submission" date="2020-08" db="EMBL/GenBank/DDBJ databases">
        <title>Cohnella phylogeny.</title>
        <authorList>
            <person name="Dunlap C."/>
        </authorList>
    </citation>
    <scope>NUCLEOTIDE SEQUENCE [LARGE SCALE GENOMIC DNA]</scope>
    <source>
        <strain evidence="1 2">DSM 28246</strain>
    </source>
</reference>
<protein>
    <submittedName>
        <fullName evidence="1">Uncharacterized protein</fullName>
    </submittedName>
</protein>
<accession>A0A7X0RQ51</accession>
<sequence length="219" mass="25188">MNAREIDAFVEEQKRSAVGQRLEMLRKDWGGTRKMLESVLLPVFKSFEGFVLEYELVSLSGMRIYVDAFYEPLGVAFEAEGYVVHGETITRERFDFEKMRIRTLGNRGYKYYPFSWDEMDKRPEACQRSVFELLGRAASMPSSGLFQLPVYEREILRFGLLRANGFSLGEASACLHAGEITARKIIRSLMAKQLVESSGNGSQRFHRYRLTASAYRYLA</sequence>
<gene>
    <name evidence="1" type="ORF">H7C19_12050</name>
</gene>
<dbReference type="EMBL" id="JACJVP010000021">
    <property type="protein sequence ID" value="MBB6671413.1"/>
    <property type="molecule type" value="Genomic_DNA"/>
</dbReference>
<evidence type="ECO:0000313" key="1">
    <source>
        <dbReference type="EMBL" id="MBB6671413.1"/>
    </source>
</evidence>
<dbReference type="Proteomes" id="UP000547209">
    <property type="component" value="Unassembled WGS sequence"/>
</dbReference>
<organism evidence="1 2">
    <name type="scientific">Cohnella nanjingensis</name>
    <dbReference type="NCBI Taxonomy" id="1387779"/>
    <lineage>
        <taxon>Bacteria</taxon>
        <taxon>Bacillati</taxon>
        <taxon>Bacillota</taxon>
        <taxon>Bacilli</taxon>
        <taxon>Bacillales</taxon>
        <taxon>Paenibacillaceae</taxon>
        <taxon>Cohnella</taxon>
    </lineage>
</organism>
<dbReference type="RefSeq" id="WP_185142899.1">
    <property type="nucleotide sequence ID" value="NZ_JACJVP010000021.1"/>
</dbReference>
<keyword evidence="2" id="KW-1185">Reference proteome</keyword>
<evidence type="ECO:0000313" key="2">
    <source>
        <dbReference type="Proteomes" id="UP000547209"/>
    </source>
</evidence>
<proteinExistence type="predicted"/>